<evidence type="ECO:0000256" key="1">
    <source>
        <dbReference type="SAM" id="Phobius"/>
    </source>
</evidence>
<evidence type="ECO:0000313" key="2">
    <source>
        <dbReference type="EMBL" id="PSB01902.1"/>
    </source>
</evidence>
<dbReference type="AlphaFoldDB" id="A0A2T1C0Y4"/>
<evidence type="ECO:0008006" key="4">
    <source>
        <dbReference type="Google" id="ProtNLM"/>
    </source>
</evidence>
<dbReference type="EMBL" id="PVWJ01000082">
    <property type="protein sequence ID" value="PSB01902.1"/>
    <property type="molecule type" value="Genomic_DNA"/>
</dbReference>
<reference evidence="2 3" key="1">
    <citation type="submission" date="2018-02" db="EMBL/GenBank/DDBJ databases">
        <authorList>
            <person name="Cohen D.B."/>
            <person name="Kent A.D."/>
        </authorList>
    </citation>
    <scope>NUCLEOTIDE SEQUENCE [LARGE SCALE GENOMIC DNA]</scope>
    <source>
        <strain evidence="2 3">CCAP 1448/3</strain>
    </source>
</reference>
<comment type="caution">
    <text evidence="2">The sequence shown here is derived from an EMBL/GenBank/DDBJ whole genome shotgun (WGS) entry which is preliminary data.</text>
</comment>
<protein>
    <recommendedName>
        <fullName evidence="4">DUF4760 domain-containing protein</fullName>
    </recommendedName>
</protein>
<feature type="transmembrane region" description="Helical" evidence="1">
    <location>
        <begin position="52"/>
        <end position="70"/>
    </location>
</feature>
<dbReference type="OrthoDB" id="582119at2"/>
<sequence length="269" mass="31813">MRKLWQNLLFKDFWQASYLGLFIILFVCIFCNYGCITQVLNQNICHQWLQDFSLNLLAEVIGIFLVLILVNRSLAINQEQEKQKFRRIAFRSFKIILQKQFYLFFHLLKASSHSKPHKKYLTIYDLFDENYFDLVGNLDLLTTAPVRDINGQPRDWLDYLLTEFANLKVALYKVLDRYSFCLDSEVVDVVEQLADAGLITFISVLGEAKRDNQIEFRGDLLSECRDYLIEYSQLFIQLVDIYNQSALPQDRVEINSQKWQDLWSYNLPV</sequence>
<keyword evidence="3" id="KW-1185">Reference proteome</keyword>
<accession>A0A2T1C0Y4</accession>
<dbReference type="RefSeq" id="WP_106289646.1">
    <property type="nucleotide sequence ID" value="NZ_CAWNTC010000110.1"/>
</dbReference>
<proteinExistence type="predicted"/>
<feature type="transmembrane region" description="Helical" evidence="1">
    <location>
        <begin position="21"/>
        <end position="40"/>
    </location>
</feature>
<reference evidence="2 3" key="2">
    <citation type="submission" date="2018-03" db="EMBL/GenBank/DDBJ databases">
        <title>The ancient ancestry and fast evolution of plastids.</title>
        <authorList>
            <person name="Moore K.R."/>
            <person name="Magnabosco C."/>
            <person name="Momper L."/>
            <person name="Gold D.A."/>
            <person name="Bosak T."/>
            <person name="Fournier G.P."/>
        </authorList>
    </citation>
    <scope>NUCLEOTIDE SEQUENCE [LARGE SCALE GENOMIC DNA]</scope>
    <source>
        <strain evidence="2 3">CCAP 1448/3</strain>
    </source>
</reference>
<keyword evidence="1" id="KW-1133">Transmembrane helix</keyword>
<name>A0A2T1C0Y4_9CYAN</name>
<keyword evidence="1" id="KW-0812">Transmembrane</keyword>
<gene>
    <name evidence="2" type="ORF">C7B64_15920</name>
</gene>
<organism evidence="2 3">
    <name type="scientific">Merismopedia glauca CCAP 1448/3</name>
    <dbReference type="NCBI Taxonomy" id="1296344"/>
    <lineage>
        <taxon>Bacteria</taxon>
        <taxon>Bacillati</taxon>
        <taxon>Cyanobacteriota</taxon>
        <taxon>Cyanophyceae</taxon>
        <taxon>Synechococcales</taxon>
        <taxon>Merismopediaceae</taxon>
        <taxon>Merismopedia</taxon>
    </lineage>
</organism>
<evidence type="ECO:0000313" key="3">
    <source>
        <dbReference type="Proteomes" id="UP000238762"/>
    </source>
</evidence>
<dbReference type="Proteomes" id="UP000238762">
    <property type="component" value="Unassembled WGS sequence"/>
</dbReference>
<keyword evidence="1" id="KW-0472">Membrane</keyword>